<dbReference type="EMBL" id="WXXV01000013">
    <property type="protein sequence ID" value="MBE7695751.1"/>
    <property type="molecule type" value="Genomic_DNA"/>
</dbReference>
<organism evidence="1 2">
    <name type="scientific">Tenacibaculum finnmarkense genomovar finnmarkense</name>
    <dbReference type="NCBI Taxonomy" id="1458503"/>
    <lineage>
        <taxon>Bacteria</taxon>
        <taxon>Pseudomonadati</taxon>
        <taxon>Bacteroidota</taxon>
        <taxon>Flavobacteriia</taxon>
        <taxon>Flavobacteriales</taxon>
        <taxon>Flavobacteriaceae</taxon>
        <taxon>Tenacibaculum</taxon>
        <taxon>Tenacibaculum finnmarkense</taxon>
    </lineage>
</organism>
<protein>
    <submittedName>
        <fullName evidence="1">Uncharacterized protein</fullName>
    </submittedName>
</protein>
<gene>
    <name evidence="1" type="ORF">F7645_10010</name>
</gene>
<dbReference type="InterPro" id="IPR041408">
    <property type="entry name" value="Hcp_Tssd"/>
</dbReference>
<reference evidence="1 2" key="1">
    <citation type="journal article" date="2020" name="Int. J. Syst. Evol. Microbiol.">
        <title>Tenacibaculum piscium sp. nov., isolated from skin ulcers of sea-farmed fish, and description of Tenacibaculum finnmarkense sp. nov. with subdivision into genomovars finnmarkense and ulcerans.</title>
        <authorList>
            <person name="Olsen A.B."/>
            <person name="Spilsberg B."/>
            <person name="Nilsen H.K."/>
            <person name="Lagesen K."/>
            <person name="Gulla S."/>
            <person name="Avendano-Herrera R."/>
            <person name="Irgang R."/>
            <person name="Duchaud E."/>
            <person name="Colquhoun D.J."/>
        </authorList>
    </citation>
    <scope>NUCLEOTIDE SEQUENCE [LARGE SCALE GENOMIC DNA]</scope>
    <source>
        <strain evidence="1 2">TNO037</strain>
    </source>
</reference>
<proteinExistence type="predicted"/>
<evidence type="ECO:0000313" key="1">
    <source>
        <dbReference type="EMBL" id="MBE7695751.1"/>
    </source>
</evidence>
<name>A0AAP1WGU4_9FLAO</name>
<dbReference type="Proteomes" id="UP000806077">
    <property type="component" value="Unassembled WGS sequence"/>
</dbReference>
<comment type="caution">
    <text evidence="1">The sequence shown here is derived from an EMBL/GenBank/DDBJ whole genome shotgun (WGS) entry which is preliminary data.</text>
</comment>
<dbReference type="RefSeq" id="WP_180947536.1">
    <property type="nucleotide sequence ID" value="NZ_JAJHTL010000030.1"/>
</dbReference>
<dbReference type="Pfam" id="PF17642">
    <property type="entry name" value="TssD"/>
    <property type="match status" value="1"/>
</dbReference>
<dbReference type="AlphaFoldDB" id="A0AAP1WGU4"/>
<keyword evidence="2" id="KW-1185">Reference proteome</keyword>
<sequence>MAKSELHFLGHIIDLITVETDYNKKFNEYKGTPVLYNGGGLLKFVFDFEANFRFLERMTTINYDLYKKGYPVDDGKIDFFDANDDNLKTWKFKDAPIVDYKVKFDTNGGGMRVEMILSPAIQDYGCKIHRNWHITPIKEESYQSPVQAAEKKEPKEEIIESWWSSDIEGKYKTNKASIGETAYFHIKTKNISENKELIFNLIDQGLNIVGNQEKIALNYKTNVINNKVVIDLKLNPAWDEIFANEPNIENLRVKLSWETTLNGTKKNLTYSRK</sequence>
<accession>A0AAP1WGU4</accession>
<evidence type="ECO:0000313" key="2">
    <source>
        <dbReference type="Proteomes" id="UP000806077"/>
    </source>
</evidence>
<dbReference type="GO" id="GO:0033104">
    <property type="term" value="C:type VI protein secretion system complex"/>
    <property type="evidence" value="ECO:0007669"/>
    <property type="project" value="InterPro"/>
</dbReference>